<organism evidence="2 3">
    <name type="scientific">Novymonas esmeraldas</name>
    <dbReference type="NCBI Taxonomy" id="1808958"/>
    <lineage>
        <taxon>Eukaryota</taxon>
        <taxon>Discoba</taxon>
        <taxon>Euglenozoa</taxon>
        <taxon>Kinetoplastea</taxon>
        <taxon>Metakinetoplastina</taxon>
        <taxon>Trypanosomatida</taxon>
        <taxon>Trypanosomatidae</taxon>
        <taxon>Novymonas</taxon>
    </lineage>
</organism>
<evidence type="ECO:0000313" key="3">
    <source>
        <dbReference type="Proteomes" id="UP001430356"/>
    </source>
</evidence>
<evidence type="ECO:0000313" key="2">
    <source>
        <dbReference type="EMBL" id="KAK7198718.1"/>
    </source>
</evidence>
<evidence type="ECO:0000256" key="1">
    <source>
        <dbReference type="ARBA" id="ARBA00006547"/>
    </source>
</evidence>
<dbReference type="InterPro" id="IPR001447">
    <property type="entry name" value="Arylamine_N-AcTrfase"/>
</dbReference>
<dbReference type="PANTHER" id="PTHR11786">
    <property type="entry name" value="N-HYDROXYARYLAMINE O-ACETYLTRANSFERASE"/>
    <property type="match status" value="1"/>
</dbReference>
<protein>
    <submittedName>
        <fullName evidence="2">N-acetyltransferase</fullName>
    </submittedName>
</protein>
<proteinExistence type="inferred from homology"/>
<comment type="similarity">
    <text evidence="1">Belongs to the arylamine N-acetyltransferase family.</text>
</comment>
<keyword evidence="3" id="KW-1185">Reference proteome</keyword>
<dbReference type="PANTHER" id="PTHR11786:SF0">
    <property type="entry name" value="ARYLAMINE N-ACETYLTRANSFERASE 4-RELATED"/>
    <property type="match status" value="1"/>
</dbReference>
<name>A0AAW0EXI7_9TRYP</name>
<sequence length="378" mass="41153">MAHCPFPRQAYYERIGAATTLLPLVTAHEASEQSATPGALGIDFVRSLMLAHLSTIPFENVDAVLGRPISMALADILDKMIHAGRGGYCHEHNSLMRAALVDAGFTHIRTLGARAAISDEQAPVGRVHVMNMITVPCMATPGTTERWLVDVGTSAGVPMAPLQLEHTGSQFTPAGEFRVTQYDLCTSADMMAAARPAGGHDEGWVEYALEMFSHSGVWRAVHRFDLQPQYPRDVFAINYIVYTISPLVHSLRGSRTVVQWAEPGEQKVAHDVGGAVCVPRGVYSLFAADNARVSTRTLNAYPGMQDAAPATGRLAPLEPTESHPGTPGELYDWMVEHLHIDFAQTRLPEYTVTRDQFIAAAHARLAVFGGAEWRAPVY</sequence>
<dbReference type="InterPro" id="IPR053710">
    <property type="entry name" value="Arylamine_NAT_domain_sf"/>
</dbReference>
<accession>A0AAW0EXI7</accession>
<dbReference type="SUPFAM" id="SSF54001">
    <property type="entry name" value="Cysteine proteinases"/>
    <property type="match status" value="1"/>
</dbReference>
<gene>
    <name evidence="2" type="ORF">NESM_000835900</name>
</gene>
<dbReference type="AlphaFoldDB" id="A0AAW0EXI7"/>
<dbReference type="Gene3D" id="3.30.2140.20">
    <property type="match status" value="1"/>
</dbReference>
<dbReference type="InterPro" id="IPR038765">
    <property type="entry name" value="Papain-like_cys_pep_sf"/>
</dbReference>
<reference evidence="2 3" key="1">
    <citation type="journal article" date="2021" name="MBio">
        <title>A New Model Trypanosomatid, Novymonas esmeraldas: Genomic Perception of Its 'Candidatus Pandoraea novymonadis' Endosymbiont.</title>
        <authorList>
            <person name="Zakharova A."/>
            <person name="Saura A."/>
            <person name="Butenko A."/>
            <person name="Podesvova L."/>
            <person name="Warmusova S."/>
            <person name="Kostygov A.Y."/>
            <person name="Nenarokova A."/>
            <person name="Lukes J."/>
            <person name="Opperdoes F.R."/>
            <person name="Yurchenko V."/>
        </authorList>
    </citation>
    <scope>NUCLEOTIDE SEQUENCE [LARGE SCALE GENOMIC DNA]</scope>
    <source>
        <strain evidence="2 3">E262AT.01</strain>
    </source>
</reference>
<dbReference type="GO" id="GO:0016407">
    <property type="term" value="F:acetyltransferase activity"/>
    <property type="evidence" value="ECO:0007669"/>
    <property type="project" value="InterPro"/>
</dbReference>
<dbReference type="Proteomes" id="UP001430356">
    <property type="component" value="Unassembled WGS sequence"/>
</dbReference>
<dbReference type="Pfam" id="PF00797">
    <property type="entry name" value="Acetyltransf_2"/>
    <property type="match status" value="1"/>
</dbReference>
<comment type="caution">
    <text evidence="2">The sequence shown here is derived from an EMBL/GenBank/DDBJ whole genome shotgun (WGS) entry which is preliminary data.</text>
</comment>
<dbReference type="EMBL" id="JAECZO010000170">
    <property type="protein sequence ID" value="KAK7198718.1"/>
    <property type="molecule type" value="Genomic_DNA"/>
</dbReference>